<feature type="domain" description="GFO/IDH/MocA-like oxidoreductase" evidence="4">
    <location>
        <begin position="136"/>
        <end position="195"/>
    </location>
</feature>
<dbReference type="InterPro" id="IPR055170">
    <property type="entry name" value="GFO_IDH_MocA-like_dom"/>
</dbReference>
<dbReference type="SUPFAM" id="SSF55347">
    <property type="entry name" value="Glyceraldehyde-3-phosphate dehydrogenase-like, C-terminal domain"/>
    <property type="match status" value="1"/>
</dbReference>
<accession>A0A382YMR3</accession>
<dbReference type="GO" id="GO:0016491">
    <property type="term" value="F:oxidoreductase activity"/>
    <property type="evidence" value="ECO:0007669"/>
    <property type="project" value="UniProtKB-KW"/>
</dbReference>
<dbReference type="AlphaFoldDB" id="A0A382YMR3"/>
<name>A0A382YMR3_9ZZZZ</name>
<dbReference type="Pfam" id="PF01408">
    <property type="entry name" value="GFO_IDH_MocA"/>
    <property type="match status" value="1"/>
</dbReference>
<dbReference type="Gene3D" id="3.30.360.10">
    <property type="entry name" value="Dihydrodipicolinate Reductase, domain 2"/>
    <property type="match status" value="1"/>
</dbReference>
<gene>
    <name evidence="5" type="ORF">METZ01_LOCUS437461</name>
</gene>
<feature type="non-terminal residue" evidence="5">
    <location>
        <position position="218"/>
    </location>
</feature>
<dbReference type="InterPro" id="IPR050984">
    <property type="entry name" value="Gfo/Idh/MocA_domain"/>
</dbReference>
<dbReference type="EMBL" id="UINC01177140">
    <property type="protein sequence ID" value="SVD84607.1"/>
    <property type="molecule type" value="Genomic_DNA"/>
</dbReference>
<dbReference type="GO" id="GO:0000166">
    <property type="term" value="F:nucleotide binding"/>
    <property type="evidence" value="ECO:0007669"/>
    <property type="project" value="InterPro"/>
</dbReference>
<evidence type="ECO:0000259" key="4">
    <source>
        <dbReference type="Pfam" id="PF22725"/>
    </source>
</evidence>
<dbReference type="Gene3D" id="3.40.50.720">
    <property type="entry name" value="NAD(P)-binding Rossmann-like Domain"/>
    <property type="match status" value="1"/>
</dbReference>
<evidence type="ECO:0000256" key="1">
    <source>
        <dbReference type="ARBA" id="ARBA00010928"/>
    </source>
</evidence>
<proteinExistence type="inferred from homology"/>
<keyword evidence="2" id="KW-0560">Oxidoreductase</keyword>
<feature type="domain" description="Gfo/Idh/MocA-like oxidoreductase N-terminal" evidence="3">
    <location>
        <begin position="2"/>
        <end position="115"/>
    </location>
</feature>
<dbReference type="Pfam" id="PF22725">
    <property type="entry name" value="GFO_IDH_MocA_C3"/>
    <property type="match status" value="1"/>
</dbReference>
<reference evidence="5" key="1">
    <citation type="submission" date="2018-05" db="EMBL/GenBank/DDBJ databases">
        <authorList>
            <person name="Lanie J.A."/>
            <person name="Ng W.-L."/>
            <person name="Kazmierczak K.M."/>
            <person name="Andrzejewski T.M."/>
            <person name="Davidsen T.M."/>
            <person name="Wayne K.J."/>
            <person name="Tettelin H."/>
            <person name="Glass J.I."/>
            <person name="Rusch D."/>
            <person name="Podicherti R."/>
            <person name="Tsui H.-C.T."/>
            <person name="Winkler M.E."/>
        </authorList>
    </citation>
    <scope>NUCLEOTIDE SEQUENCE</scope>
</reference>
<evidence type="ECO:0000259" key="3">
    <source>
        <dbReference type="Pfam" id="PF01408"/>
    </source>
</evidence>
<dbReference type="PANTHER" id="PTHR22604">
    <property type="entry name" value="OXIDOREDUCTASES"/>
    <property type="match status" value="1"/>
</dbReference>
<dbReference type="PANTHER" id="PTHR22604:SF105">
    <property type="entry name" value="TRANS-1,2-DIHYDROBENZENE-1,2-DIOL DEHYDROGENASE"/>
    <property type="match status" value="1"/>
</dbReference>
<evidence type="ECO:0000313" key="5">
    <source>
        <dbReference type="EMBL" id="SVD84607.1"/>
    </source>
</evidence>
<protein>
    <submittedName>
        <fullName evidence="5">Uncharacterized protein</fullName>
    </submittedName>
</protein>
<organism evidence="5">
    <name type="scientific">marine metagenome</name>
    <dbReference type="NCBI Taxonomy" id="408172"/>
    <lineage>
        <taxon>unclassified sequences</taxon>
        <taxon>metagenomes</taxon>
        <taxon>ecological metagenomes</taxon>
    </lineage>
</organism>
<sequence>MIKWGVIGLGNMGQKFANSIKETDNAKLVAISSLNSEKLKTFKNNFQIDKKFVFNNYNDLVECDEIDAVYIATLNNTHLDLIKMCAENKKNILCEKPMSLNIEEAKVAANHIKKFNIIFYEAIAYTSHTQTKNFINLINEKSIGKIHSVHSTFGFKVKKINPKSRIFNKSLGGGAILDIGSYPLSFLNLICKNNENIEFKSAKGSFSITDIDDSAEAN</sequence>
<dbReference type="InterPro" id="IPR000683">
    <property type="entry name" value="Gfo/Idh/MocA-like_OxRdtase_N"/>
</dbReference>
<evidence type="ECO:0000256" key="2">
    <source>
        <dbReference type="ARBA" id="ARBA00023002"/>
    </source>
</evidence>
<dbReference type="SUPFAM" id="SSF51735">
    <property type="entry name" value="NAD(P)-binding Rossmann-fold domains"/>
    <property type="match status" value="1"/>
</dbReference>
<comment type="similarity">
    <text evidence="1">Belongs to the Gfo/Idh/MocA family.</text>
</comment>
<dbReference type="InterPro" id="IPR036291">
    <property type="entry name" value="NAD(P)-bd_dom_sf"/>
</dbReference>